<feature type="non-terminal residue" evidence="1">
    <location>
        <position position="1"/>
    </location>
</feature>
<dbReference type="Proteomes" id="UP000789342">
    <property type="component" value="Unassembled WGS sequence"/>
</dbReference>
<evidence type="ECO:0000313" key="1">
    <source>
        <dbReference type="EMBL" id="CAG8782702.1"/>
    </source>
</evidence>
<protein>
    <submittedName>
        <fullName evidence="1">14544_t:CDS:1</fullName>
    </submittedName>
</protein>
<gene>
    <name evidence="1" type="ORF">AMORRO_LOCUS17463</name>
</gene>
<dbReference type="OrthoDB" id="2368625at2759"/>
<evidence type="ECO:0000313" key="2">
    <source>
        <dbReference type="Proteomes" id="UP000789342"/>
    </source>
</evidence>
<dbReference type="AlphaFoldDB" id="A0A9N9JHF5"/>
<comment type="caution">
    <text evidence="1">The sequence shown here is derived from an EMBL/GenBank/DDBJ whole genome shotgun (WGS) entry which is preliminary data.</text>
</comment>
<proteinExistence type="predicted"/>
<name>A0A9N9JHF5_9GLOM</name>
<organism evidence="1 2">
    <name type="scientific">Acaulospora morrowiae</name>
    <dbReference type="NCBI Taxonomy" id="94023"/>
    <lineage>
        <taxon>Eukaryota</taxon>
        <taxon>Fungi</taxon>
        <taxon>Fungi incertae sedis</taxon>
        <taxon>Mucoromycota</taxon>
        <taxon>Glomeromycotina</taxon>
        <taxon>Glomeromycetes</taxon>
        <taxon>Diversisporales</taxon>
        <taxon>Acaulosporaceae</taxon>
        <taxon>Acaulospora</taxon>
    </lineage>
</organism>
<sequence length="63" mass="7377">LITKSVLEHFPYLKFRNSFKGIDNYNFALPQPWDSPCPICNRKHGIVDYMAILVPQKWESVPL</sequence>
<reference evidence="1" key="1">
    <citation type="submission" date="2021-06" db="EMBL/GenBank/DDBJ databases">
        <authorList>
            <person name="Kallberg Y."/>
            <person name="Tangrot J."/>
            <person name="Rosling A."/>
        </authorList>
    </citation>
    <scope>NUCLEOTIDE SEQUENCE</scope>
    <source>
        <strain evidence="1">CL551</strain>
    </source>
</reference>
<keyword evidence="2" id="KW-1185">Reference proteome</keyword>
<accession>A0A9N9JHF5</accession>
<dbReference type="EMBL" id="CAJVPV010054037">
    <property type="protein sequence ID" value="CAG8782702.1"/>
    <property type="molecule type" value="Genomic_DNA"/>
</dbReference>